<feature type="region of interest" description="Disordered" evidence="10">
    <location>
        <begin position="683"/>
        <end position="707"/>
    </location>
</feature>
<dbReference type="Proteomes" id="UP000002280">
    <property type="component" value="Chromosome 5"/>
</dbReference>
<evidence type="ECO:0000256" key="9">
    <source>
        <dbReference type="ARBA" id="ARBA00083562"/>
    </source>
</evidence>
<feature type="region of interest" description="Disordered" evidence="10">
    <location>
        <begin position="507"/>
        <end position="624"/>
    </location>
</feature>
<keyword evidence="3" id="KW-0238">DNA-binding</keyword>
<dbReference type="GeneTree" id="ENSGT00390000016737"/>
<evidence type="ECO:0000256" key="10">
    <source>
        <dbReference type="SAM" id="MobiDB-lite"/>
    </source>
</evidence>
<dbReference type="eggNOG" id="ENOG502RYQH">
    <property type="taxonomic scope" value="Eukaryota"/>
</dbReference>
<proteinExistence type="inferred from homology"/>
<feature type="region of interest" description="Disordered" evidence="10">
    <location>
        <begin position="328"/>
        <end position="425"/>
    </location>
</feature>
<gene>
    <name evidence="14" type="primary">CENPC</name>
</gene>
<dbReference type="Pfam" id="PF15620">
    <property type="entry name" value="CENP-C_mid"/>
    <property type="match status" value="2"/>
</dbReference>
<dbReference type="InterPro" id="IPR028931">
    <property type="entry name" value="CENP-C_mid"/>
</dbReference>
<dbReference type="FunCoup" id="F7AN85">
    <property type="interactions" value="1709"/>
</dbReference>
<evidence type="ECO:0000313" key="15">
    <source>
        <dbReference type="Proteomes" id="UP000002280"/>
    </source>
</evidence>
<dbReference type="FunFam" id="2.60.120.10:FF:000033">
    <property type="entry name" value="Centromere protein C 1"/>
    <property type="match status" value="1"/>
</dbReference>
<comment type="similarity">
    <text evidence="2">Belongs to the CENP-C/MIF2 family.</text>
</comment>
<dbReference type="AlphaFoldDB" id="F7AN85"/>
<dbReference type="CTD" id="1060"/>
<dbReference type="PANTHER" id="PTHR16684">
    <property type="entry name" value="CENTROMERE PROTEIN C"/>
    <property type="match status" value="1"/>
</dbReference>
<reference evidence="14" key="2">
    <citation type="submission" date="2025-08" db="UniProtKB">
        <authorList>
            <consortium name="Ensembl"/>
        </authorList>
    </citation>
    <scope>IDENTIFICATION</scope>
</reference>
<evidence type="ECO:0000256" key="8">
    <source>
        <dbReference type="ARBA" id="ARBA00082151"/>
    </source>
</evidence>
<dbReference type="InterPro" id="IPR025974">
    <property type="entry name" value="Mif2/CENP-C_cupin"/>
</dbReference>
<dbReference type="InterPro" id="IPR028052">
    <property type="entry name" value="CENP-C_N_dom"/>
</dbReference>
<evidence type="ECO:0000259" key="11">
    <source>
        <dbReference type="Pfam" id="PF11699"/>
    </source>
</evidence>
<feature type="compositionally biased region" description="Basic and acidic residues" evidence="10">
    <location>
        <begin position="539"/>
        <end position="562"/>
    </location>
</feature>
<feature type="compositionally biased region" description="Basic and acidic residues" evidence="10">
    <location>
        <begin position="235"/>
        <end position="257"/>
    </location>
</feature>
<dbReference type="Pfam" id="PF15622">
    <property type="entry name" value="CENP_C_N"/>
    <property type="match status" value="1"/>
</dbReference>
<dbReference type="RefSeq" id="XP_007496443.1">
    <property type="nucleotide sequence ID" value="XM_007496381.3"/>
</dbReference>
<dbReference type="GO" id="GO:0019237">
    <property type="term" value="F:centromeric DNA binding"/>
    <property type="evidence" value="ECO:0000318"/>
    <property type="project" value="GO_Central"/>
</dbReference>
<evidence type="ECO:0000313" key="14">
    <source>
        <dbReference type="Ensembl" id="ENSMODP00000025933.4"/>
    </source>
</evidence>
<dbReference type="GO" id="GO:0051382">
    <property type="term" value="P:kinetochore assembly"/>
    <property type="evidence" value="ECO:0000318"/>
    <property type="project" value="GO_Central"/>
</dbReference>
<keyword evidence="4" id="KW-0539">Nucleus</keyword>
<dbReference type="Ensembl" id="ENSMODT00000026397.4">
    <property type="protein sequence ID" value="ENSMODP00000025933.4"/>
    <property type="gene ID" value="ENSMODG00000020735.4"/>
</dbReference>
<dbReference type="OMA" id="DHHNEAD"/>
<reference evidence="14 15" key="1">
    <citation type="journal article" date="2007" name="Nature">
        <title>Genome of the marsupial Monodelphis domestica reveals innovation in non-coding sequences.</title>
        <authorList>
            <person name="Mikkelsen T.S."/>
            <person name="Wakefield M.J."/>
            <person name="Aken B."/>
            <person name="Amemiya C.T."/>
            <person name="Chang J.L."/>
            <person name="Duke S."/>
            <person name="Garber M."/>
            <person name="Gentles A.J."/>
            <person name="Goodstadt L."/>
            <person name="Heger A."/>
            <person name="Jurka J."/>
            <person name="Kamal M."/>
            <person name="Mauceli E."/>
            <person name="Searle S.M."/>
            <person name="Sharpe T."/>
            <person name="Baker M.L."/>
            <person name="Batzer M.A."/>
            <person name="Benos P.V."/>
            <person name="Belov K."/>
            <person name="Clamp M."/>
            <person name="Cook A."/>
            <person name="Cuff J."/>
            <person name="Das R."/>
            <person name="Davidow L."/>
            <person name="Deakin J.E."/>
            <person name="Fazzari M.J."/>
            <person name="Glass J.L."/>
            <person name="Grabherr M."/>
            <person name="Greally J.M."/>
            <person name="Gu W."/>
            <person name="Hore T.A."/>
            <person name="Huttley G.A."/>
            <person name="Kleber M."/>
            <person name="Jirtle R.L."/>
            <person name="Koina E."/>
            <person name="Lee J.T."/>
            <person name="Mahony S."/>
            <person name="Marra M.A."/>
            <person name="Miller R.D."/>
            <person name="Nicholls R.D."/>
            <person name="Oda M."/>
            <person name="Papenfuss A.T."/>
            <person name="Parra Z.E."/>
            <person name="Pollock D.D."/>
            <person name="Ray D.A."/>
            <person name="Schein J.E."/>
            <person name="Speed T.P."/>
            <person name="Thompson K."/>
            <person name="VandeBerg J.L."/>
            <person name="Wade C.M."/>
            <person name="Walker J.A."/>
            <person name="Waters P.D."/>
            <person name="Webber C."/>
            <person name="Weidman J.R."/>
            <person name="Xie X."/>
            <person name="Zody M.C."/>
            <person name="Baldwin J."/>
            <person name="Abdouelleil A."/>
            <person name="Abdulkadir J."/>
            <person name="Abebe A."/>
            <person name="Abera B."/>
            <person name="Abreu J."/>
            <person name="Acer S.C."/>
            <person name="Aftuck L."/>
            <person name="Alexander A."/>
            <person name="An P."/>
            <person name="Anderson E."/>
            <person name="Anderson S."/>
            <person name="Arachi H."/>
            <person name="Azer M."/>
            <person name="Bachantsang P."/>
            <person name="Barry A."/>
            <person name="Bayul T."/>
            <person name="Berlin A."/>
            <person name="Bessette D."/>
            <person name="Bloom T."/>
            <person name="Bloom T."/>
            <person name="Boguslavskiy L."/>
            <person name="Bonnet C."/>
            <person name="Boukhgalter B."/>
            <person name="Bourzgui I."/>
            <person name="Brown A."/>
            <person name="Cahill P."/>
            <person name="Channer S."/>
            <person name="Cheshatsang Y."/>
            <person name="Chuda L."/>
            <person name="Citroen M."/>
            <person name="Collymore A."/>
            <person name="Cooke P."/>
            <person name="Costello M."/>
            <person name="D'Aco K."/>
            <person name="Daza R."/>
            <person name="De Haan G."/>
            <person name="DeGray S."/>
            <person name="DeMaso C."/>
            <person name="Dhargay N."/>
            <person name="Dooley K."/>
            <person name="Dooley E."/>
            <person name="Doricent M."/>
            <person name="Dorje P."/>
            <person name="Dorjee K."/>
            <person name="Dupes A."/>
            <person name="Elong R."/>
            <person name="Falk J."/>
            <person name="Farina A."/>
            <person name="Faro S."/>
            <person name="Ferguson D."/>
            <person name="Fisher S."/>
            <person name="Foley C.D."/>
            <person name="Franke A."/>
            <person name="Friedrich D."/>
            <person name="Gadbois L."/>
            <person name="Gearin G."/>
            <person name="Gearin C.R."/>
            <person name="Giannoukos G."/>
            <person name="Goode T."/>
            <person name="Graham J."/>
            <person name="Grandbois E."/>
            <person name="Grewal S."/>
            <person name="Gyaltsen K."/>
            <person name="Hafez N."/>
            <person name="Hagos B."/>
            <person name="Hall J."/>
            <person name="Henson C."/>
            <person name="Hollinger A."/>
            <person name="Honan T."/>
            <person name="Huard M.D."/>
            <person name="Hughes L."/>
            <person name="Hurhula B."/>
            <person name="Husby M.E."/>
            <person name="Kamat A."/>
            <person name="Kanga B."/>
            <person name="Kashin S."/>
            <person name="Khazanovich D."/>
            <person name="Kisner P."/>
            <person name="Lance K."/>
            <person name="Lara M."/>
            <person name="Lee W."/>
            <person name="Lennon N."/>
            <person name="Letendre F."/>
            <person name="LeVine R."/>
            <person name="Lipovsky A."/>
            <person name="Liu X."/>
            <person name="Liu J."/>
            <person name="Liu S."/>
            <person name="Lokyitsang T."/>
            <person name="Lokyitsang Y."/>
            <person name="Lubonja R."/>
            <person name="Lui A."/>
            <person name="MacDonald P."/>
            <person name="Magnisalis V."/>
            <person name="Maru K."/>
            <person name="Matthews C."/>
            <person name="McCusker W."/>
            <person name="McDonough S."/>
            <person name="Mehta T."/>
            <person name="Meldrim J."/>
            <person name="Meneus L."/>
            <person name="Mihai O."/>
            <person name="Mihalev A."/>
            <person name="Mihova T."/>
            <person name="Mittelman R."/>
            <person name="Mlenga V."/>
            <person name="Montmayeur A."/>
            <person name="Mulrain L."/>
            <person name="Navidi A."/>
            <person name="Naylor J."/>
            <person name="Negash T."/>
            <person name="Nguyen T."/>
            <person name="Nguyen N."/>
            <person name="Nicol R."/>
            <person name="Norbu C."/>
            <person name="Norbu N."/>
            <person name="Novod N."/>
            <person name="O'Neill B."/>
            <person name="Osman S."/>
            <person name="Markiewicz E."/>
            <person name="Oyono O.L."/>
            <person name="Patti C."/>
            <person name="Phunkhang P."/>
            <person name="Pierre F."/>
            <person name="Priest M."/>
            <person name="Raghuraman S."/>
            <person name="Rege F."/>
            <person name="Reyes R."/>
            <person name="Rise C."/>
            <person name="Rogov P."/>
            <person name="Ross K."/>
            <person name="Ryan E."/>
            <person name="Settipalli S."/>
            <person name="Shea T."/>
            <person name="Sherpa N."/>
            <person name="Shi L."/>
            <person name="Shih D."/>
            <person name="Sparrow T."/>
            <person name="Spaulding J."/>
            <person name="Stalker J."/>
            <person name="Stange-Thomann N."/>
            <person name="Stavropoulos S."/>
            <person name="Stone C."/>
            <person name="Strader C."/>
            <person name="Tesfaye S."/>
            <person name="Thomson T."/>
            <person name="Thoulutsang Y."/>
            <person name="Thoulutsang D."/>
            <person name="Topham K."/>
            <person name="Topping I."/>
            <person name="Tsamla T."/>
            <person name="Vassiliev H."/>
            <person name="Vo A."/>
            <person name="Wangchuk T."/>
            <person name="Wangdi T."/>
            <person name="Weiand M."/>
            <person name="Wilkinson J."/>
            <person name="Wilson A."/>
            <person name="Yadav S."/>
            <person name="Young G."/>
            <person name="Yu Q."/>
            <person name="Zembek L."/>
            <person name="Zhong D."/>
            <person name="Zimmer A."/>
            <person name="Zwirko Z."/>
            <person name="Jaffe D.B."/>
            <person name="Alvarez P."/>
            <person name="Brockman W."/>
            <person name="Butler J."/>
            <person name="Chin C."/>
            <person name="Gnerre S."/>
            <person name="MacCallum I."/>
            <person name="Graves J.A."/>
            <person name="Ponting C.P."/>
            <person name="Breen M."/>
            <person name="Samollow P.B."/>
            <person name="Lander E.S."/>
            <person name="Lindblad-Toh K."/>
        </authorList>
    </citation>
    <scope>NUCLEOTIDE SEQUENCE [LARGE SCALE GENOMIC DNA]</scope>
</reference>
<dbReference type="InParanoid" id="F7AN85"/>
<dbReference type="GO" id="GO:0005634">
    <property type="term" value="C:nucleus"/>
    <property type="evidence" value="ECO:0007669"/>
    <property type="project" value="UniProtKB-SubCell"/>
</dbReference>
<dbReference type="Bgee" id="ENSMODG00000020735">
    <property type="expression patterns" value="Expressed in testis and 20 other cell types or tissues"/>
</dbReference>
<dbReference type="InterPro" id="IPR014710">
    <property type="entry name" value="RmlC-like_jellyroll"/>
</dbReference>
<comment type="subcellular location">
    <subcellularLocation>
        <location evidence="1">Nucleus</location>
    </subcellularLocation>
</comment>
<dbReference type="SUPFAM" id="SSF51182">
    <property type="entry name" value="RmlC-like cupins"/>
    <property type="match status" value="1"/>
</dbReference>
<feature type="region of interest" description="Disordered" evidence="10">
    <location>
        <begin position="844"/>
        <end position="868"/>
    </location>
</feature>
<dbReference type="GO" id="GO:0051455">
    <property type="term" value="P:spindle attachment to meiosis I kinetochore"/>
    <property type="evidence" value="ECO:0000318"/>
    <property type="project" value="GO_Central"/>
</dbReference>
<evidence type="ECO:0000256" key="2">
    <source>
        <dbReference type="ARBA" id="ARBA00010291"/>
    </source>
</evidence>
<dbReference type="PANTHER" id="PTHR16684:SF11">
    <property type="entry name" value="CENTROMERE PROTEIN C"/>
    <property type="match status" value="1"/>
</dbReference>
<comment type="function">
    <text evidence="5">Component of the CENPA-NAC (nucleosome-associated) complex, a complex that plays a central role in assembly of kinetochore proteins, mitotic progression and chromosome segregation. The CENPA-NAC complex recruits the CENPA-CAD (nucleosome distal) complex and may be involved in incorporation of newly synthesized CENPA into centromeres. CENPC recruits DNA methylation and DNMT3B to both centromeric and pericentromeric satellite repeats and regulates the histone code in these regions.</text>
</comment>
<dbReference type="Gene3D" id="2.60.120.10">
    <property type="entry name" value="Jelly Rolls"/>
    <property type="match status" value="1"/>
</dbReference>
<feature type="domain" description="Kinetochore assembly subunit CENP-C N-terminal" evidence="13">
    <location>
        <begin position="7"/>
        <end position="291"/>
    </location>
</feature>
<feature type="domain" description="CENP-C middle DNMT3B-binding" evidence="12">
    <location>
        <begin position="307"/>
        <end position="455"/>
    </location>
</feature>
<dbReference type="Pfam" id="PF11699">
    <property type="entry name" value="CENP-C_C"/>
    <property type="match status" value="1"/>
</dbReference>
<evidence type="ECO:0000256" key="5">
    <source>
        <dbReference type="ARBA" id="ARBA00053516"/>
    </source>
</evidence>
<dbReference type="RefSeq" id="XP_056658664.1">
    <property type="nucleotide sequence ID" value="XM_056802686.1"/>
</dbReference>
<dbReference type="GO" id="GO:0005721">
    <property type="term" value="C:pericentric heterochromatin"/>
    <property type="evidence" value="ECO:0007669"/>
    <property type="project" value="UniProtKB-ARBA"/>
</dbReference>
<dbReference type="GO" id="GO:0000776">
    <property type="term" value="C:kinetochore"/>
    <property type="evidence" value="ECO:0007669"/>
    <property type="project" value="InterPro"/>
</dbReference>
<organism evidence="14 15">
    <name type="scientific">Monodelphis domestica</name>
    <name type="common">Gray short-tailed opossum</name>
    <dbReference type="NCBI Taxonomy" id="13616"/>
    <lineage>
        <taxon>Eukaryota</taxon>
        <taxon>Metazoa</taxon>
        <taxon>Chordata</taxon>
        <taxon>Craniata</taxon>
        <taxon>Vertebrata</taxon>
        <taxon>Euteleostomi</taxon>
        <taxon>Mammalia</taxon>
        <taxon>Metatheria</taxon>
        <taxon>Didelphimorphia</taxon>
        <taxon>Didelphidae</taxon>
        <taxon>Monodelphis</taxon>
    </lineage>
</organism>
<accession>F7AN85</accession>
<dbReference type="GeneID" id="103097607"/>
<evidence type="ECO:0000259" key="13">
    <source>
        <dbReference type="Pfam" id="PF15622"/>
    </source>
</evidence>
<feature type="region of interest" description="Disordered" evidence="10">
    <location>
        <begin position="235"/>
        <end position="262"/>
    </location>
</feature>
<feature type="compositionally biased region" description="Polar residues" evidence="10">
    <location>
        <begin position="610"/>
        <end position="624"/>
    </location>
</feature>
<evidence type="ECO:0000256" key="7">
    <source>
        <dbReference type="ARBA" id="ARBA00068530"/>
    </source>
</evidence>
<feature type="compositionally biased region" description="Basic and acidic residues" evidence="10">
    <location>
        <begin position="337"/>
        <end position="354"/>
    </location>
</feature>
<dbReference type="GO" id="GO:0051315">
    <property type="term" value="P:attachment of mitotic spindle microtubules to kinetochore"/>
    <property type="evidence" value="ECO:0000318"/>
    <property type="project" value="GO_Central"/>
</dbReference>
<evidence type="ECO:0000256" key="6">
    <source>
        <dbReference type="ARBA" id="ARBA00064952"/>
    </source>
</evidence>
<dbReference type="OrthoDB" id="1939643at2759"/>
<name>F7AN85_MONDO</name>
<feature type="compositionally biased region" description="Low complexity" evidence="10">
    <location>
        <begin position="685"/>
        <end position="696"/>
    </location>
</feature>
<protein>
    <recommendedName>
        <fullName evidence="7">Centromere protein C</fullName>
    </recommendedName>
    <alternativeName>
        <fullName evidence="8">Centromere autoantigen C</fullName>
    </alternativeName>
    <alternativeName>
        <fullName evidence="9">Centromere protein C 1</fullName>
    </alternativeName>
</protein>
<feature type="compositionally biased region" description="Polar residues" evidence="10">
    <location>
        <begin position="355"/>
        <end position="366"/>
    </location>
</feature>
<dbReference type="InterPro" id="IPR028386">
    <property type="entry name" value="CENP-C/Mif2/cnp3"/>
</dbReference>
<feature type="region of interest" description="Disordered" evidence="10">
    <location>
        <begin position="644"/>
        <end position="667"/>
    </location>
</feature>
<evidence type="ECO:0000256" key="3">
    <source>
        <dbReference type="ARBA" id="ARBA00023125"/>
    </source>
</evidence>
<evidence type="ECO:0000256" key="4">
    <source>
        <dbReference type="ARBA" id="ARBA00023242"/>
    </source>
</evidence>
<feature type="domain" description="Mif2/CENP-C cupin" evidence="11">
    <location>
        <begin position="921"/>
        <end position="1004"/>
    </location>
</feature>
<feature type="domain" description="CENP-C middle DNMT3B-binding" evidence="12">
    <location>
        <begin position="474"/>
        <end position="647"/>
    </location>
</feature>
<feature type="compositionally biased region" description="Polar residues" evidence="10">
    <location>
        <begin position="410"/>
        <end position="420"/>
    </location>
</feature>
<evidence type="ECO:0000256" key="1">
    <source>
        <dbReference type="ARBA" id="ARBA00004123"/>
    </source>
</evidence>
<sequence length="1012" mass="113767">MASSDLDHLKISYRTRFCCTSRLPVTDLWQGQNLLENIQDCFEEKSYDTGFSTNPGSPTLCSTPCKLRNDSYSSPNKECQISPSKTDCVSSVKKKAKTSVLSHQTIMLQSQGNNSVLPPEIPQKLSQADLVDLKNTPNLKYASSGAEEFNKIPNEVVEEFYLTVGSPGLLAKETEILPLPKQATPTAHDRWNHKFGNSVNQQPSLPTSSLKTKKSLNYEDITVWSAVKTAEKDIKLSERRQKRIQSESEKGSQDTKQKIQQRAKTNFSTLLLEAAKGNCRNSSVHRHVSPPQTYSPSPLPNDLESSNDEFIIDESDCSASQSWILIPNKNSKSVKPGKTDPVKSSQDSERKKSGTEQQQGEKCSSSSDKHLNTEKEISNIVSEERTSKSIKHKARAVEKSQPSKRKKLDSLSNEMGSTSKSTRHKIYSEKSEQFLENKGAIVEHQSEKCETQIDNRESVEGLFNCAENQDSFHSEQNIAEVHTTLRTTKSKTASVEKSQTIEISKLRKCQKKDYKPQVSVKHHGTEQTKKKRSNMSQRNQDKLHRESDRILGQQKERAESCHSAEQILSADVSGKQKKNNSASQQVQKKGHLKKTSNKNEQMPKKRESLLKQNKSQDFTVTRSQRISKRPSTWWVVTTEQSNMSSSPTLELPVNHKKASRPSKETKKISVKTLGKGTIPLKRQKSSINAKSKAASIPNKRKGRRLSYSSDENCDMVHMIPNIDEQEGSLKETPKVACSSTAEPSEECIGAAQNVNLTPTILTGDSKISVTSAMEESGPTRLRNNVLTSRFNKISGDEQECGTNTNLPVRRTTRIKIKPLEYWRGERFDYENMLLDGFTVSGTISNDRVSPKQKSNRKRERVNTDSCEDEQKKKAIASLDISLGDPSKPTCVFDPGREQMVFKELVKIKGTHEFCVQDDTLKMFKILNTSMFATGTLILEPFKEKGKQYVCSDTVVFFVVSGNLLCTLHETNYNLNSGDTFYVPSGNFYNIKNLIDERSILLFTQIKTERPEK</sequence>
<evidence type="ECO:0000259" key="12">
    <source>
        <dbReference type="Pfam" id="PF15620"/>
    </source>
</evidence>
<dbReference type="InterPro" id="IPR011051">
    <property type="entry name" value="RmlC_Cupin_sf"/>
</dbReference>
<dbReference type="STRING" id="13616.ENSMODP00000025933"/>
<keyword evidence="15" id="KW-1185">Reference proteome</keyword>
<reference evidence="14" key="3">
    <citation type="submission" date="2025-09" db="UniProtKB">
        <authorList>
            <consortium name="Ensembl"/>
        </authorList>
    </citation>
    <scope>IDENTIFICATION</scope>
</reference>
<dbReference type="KEGG" id="mdo:103097607"/>
<feature type="region of interest" description="Disordered" evidence="10">
    <location>
        <begin position="192"/>
        <end position="211"/>
    </location>
</feature>
<dbReference type="HOGENOM" id="CLU_013594_0_0_1"/>
<feature type="compositionally biased region" description="Basic and acidic residues" evidence="10">
    <location>
        <begin position="367"/>
        <end position="387"/>
    </location>
</feature>
<comment type="subunit">
    <text evidence="6">Oligomer. Component of the CENPA-NAC complex, at least composed of CENPA, CENPC, CENPH, CENPM, CENPN, CENPT and CENPU. The CENPA-NAC complex interacts with the CENPA-CAD complex, composed of CENPI, CENPK, CENPL, CENPO, CENPP, CENPQ, CENPR and CENPS. Binds to DAXX. Interacts with DNMT3B. Interacts directly with CENPA. Identified in a centromere complex containing histones H2A, H2B and H4, and at least CENPA, CENPB, CENPC, CENPT, CENPN, HJURP, SUPT16H, SSRP1 and RSF1. Interacts with MEIKIN.</text>
</comment>
<feature type="region of interest" description="Disordered" evidence="10">
    <location>
        <begin position="280"/>
        <end position="306"/>
    </location>
</feature>